<reference evidence="5 6" key="1">
    <citation type="submission" date="2023-01" db="EMBL/GenBank/DDBJ databases">
        <title>Bacillus changyiensis sp. nov., isolated from a coastal deposit.</title>
        <authorList>
            <person name="Xiao G."/>
            <person name="Lai Q."/>
            <person name="Hu Z."/>
            <person name="Shao Z."/>
        </authorList>
    </citation>
    <scope>NUCLEOTIDE SEQUENCE [LARGE SCALE GENOMIC DNA]</scope>
    <source>
        <strain evidence="5 6">CLL-7-23</strain>
    </source>
</reference>
<comment type="caution">
    <text evidence="5">The sequence shown here is derived from an EMBL/GenBank/DDBJ whole genome shotgun (WGS) entry which is preliminary data.</text>
</comment>
<dbReference type="SUPFAM" id="SSF46785">
    <property type="entry name" value="Winged helix' DNA-binding domain"/>
    <property type="match status" value="1"/>
</dbReference>
<organism evidence="5 6">
    <name type="scientific">Bacillus changyiensis</name>
    <dbReference type="NCBI Taxonomy" id="3004103"/>
    <lineage>
        <taxon>Bacteria</taxon>
        <taxon>Bacillati</taxon>
        <taxon>Bacillota</taxon>
        <taxon>Bacilli</taxon>
        <taxon>Bacillales</taxon>
        <taxon>Bacillaceae</taxon>
        <taxon>Bacillus</taxon>
    </lineage>
</organism>
<keyword evidence="3" id="KW-0804">Transcription</keyword>
<dbReference type="EMBL" id="JAQKAB010000010">
    <property type="protein sequence ID" value="MDA7027864.1"/>
    <property type="molecule type" value="Genomic_DNA"/>
</dbReference>
<keyword evidence="1" id="KW-0805">Transcription regulation</keyword>
<dbReference type="Gene3D" id="1.10.10.10">
    <property type="entry name" value="Winged helix-like DNA-binding domain superfamily/Winged helix DNA-binding domain"/>
    <property type="match status" value="1"/>
</dbReference>
<name>A0ABT4X6G8_9BACI</name>
<evidence type="ECO:0000256" key="3">
    <source>
        <dbReference type="ARBA" id="ARBA00023163"/>
    </source>
</evidence>
<dbReference type="PANTHER" id="PTHR42756">
    <property type="entry name" value="TRANSCRIPTIONAL REGULATOR, MARR"/>
    <property type="match status" value="1"/>
</dbReference>
<sequence>MKHQHHTVQELMKGLQRLRDLEMKQSLPSNESRVLIFLTENAESEGKMVSDIHQVLNVSSPFVTQLLNKLEKKELIYRRIDPEDRRIVRIFLTDEGKKLALQVQNKLNQSFIQLVTYLGKTDSKQFTDLIHKVADFIEFEKKTDEKKVVK</sequence>
<accession>A0ABT4X6G8</accession>
<feature type="domain" description="HTH marR-type" evidence="4">
    <location>
        <begin position="1"/>
        <end position="135"/>
    </location>
</feature>
<protein>
    <submittedName>
        <fullName evidence="5">MarR family transcriptional regulator</fullName>
    </submittedName>
</protein>
<dbReference type="InterPro" id="IPR022689">
    <property type="entry name" value="Iron_dep_repressor"/>
</dbReference>
<keyword evidence="2" id="KW-0238">DNA-binding</keyword>
<gene>
    <name evidence="5" type="ORF">PJ311_14895</name>
</gene>
<dbReference type="SMART" id="SM00347">
    <property type="entry name" value="HTH_MARR"/>
    <property type="match status" value="1"/>
</dbReference>
<dbReference type="SMART" id="SM00529">
    <property type="entry name" value="HTH_DTXR"/>
    <property type="match status" value="1"/>
</dbReference>
<proteinExistence type="predicted"/>
<dbReference type="Pfam" id="PF01047">
    <property type="entry name" value="MarR"/>
    <property type="match status" value="1"/>
</dbReference>
<dbReference type="InterPro" id="IPR036390">
    <property type="entry name" value="WH_DNA-bd_sf"/>
</dbReference>
<evidence type="ECO:0000256" key="1">
    <source>
        <dbReference type="ARBA" id="ARBA00023015"/>
    </source>
</evidence>
<evidence type="ECO:0000313" key="6">
    <source>
        <dbReference type="Proteomes" id="UP001211894"/>
    </source>
</evidence>
<evidence type="ECO:0000313" key="5">
    <source>
        <dbReference type="EMBL" id="MDA7027864.1"/>
    </source>
</evidence>
<evidence type="ECO:0000256" key="2">
    <source>
        <dbReference type="ARBA" id="ARBA00023125"/>
    </source>
</evidence>
<dbReference type="PANTHER" id="PTHR42756:SF1">
    <property type="entry name" value="TRANSCRIPTIONAL REPRESSOR OF EMRAB OPERON"/>
    <property type="match status" value="1"/>
</dbReference>
<dbReference type="InterPro" id="IPR036388">
    <property type="entry name" value="WH-like_DNA-bd_sf"/>
</dbReference>
<dbReference type="RefSeq" id="WP_271341688.1">
    <property type="nucleotide sequence ID" value="NZ_JAQKAB010000010.1"/>
</dbReference>
<dbReference type="InterPro" id="IPR000835">
    <property type="entry name" value="HTH_MarR-typ"/>
</dbReference>
<keyword evidence="6" id="KW-1185">Reference proteome</keyword>
<dbReference type="Proteomes" id="UP001211894">
    <property type="component" value="Unassembled WGS sequence"/>
</dbReference>
<dbReference type="PROSITE" id="PS50995">
    <property type="entry name" value="HTH_MARR_2"/>
    <property type="match status" value="1"/>
</dbReference>
<evidence type="ECO:0000259" key="4">
    <source>
        <dbReference type="PROSITE" id="PS50995"/>
    </source>
</evidence>